<organism evidence="1">
    <name type="scientific">Arundo donax</name>
    <name type="common">Giant reed</name>
    <name type="synonym">Donax arundinaceus</name>
    <dbReference type="NCBI Taxonomy" id="35708"/>
    <lineage>
        <taxon>Eukaryota</taxon>
        <taxon>Viridiplantae</taxon>
        <taxon>Streptophyta</taxon>
        <taxon>Embryophyta</taxon>
        <taxon>Tracheophyta</taxon>
        <taxon>Spermatophyta</taxon>
        <taxon>Magnoliopsida</taxon>
        <taxon>Liliopsida</taxon>
        <taxon>Poales</taxon>
        <taxon>Poaceae</taxon>
        <taxon>PACMAD clade</taxon>
        <taxon>Arundinoideae</taxon>
        <taxon>Arundineae</taxon>
        <taxon>Arundo</taxon>
    </lineage>
</organism>
<name>A0A0A9AD96_ARUDO</name>
<dbReference type="EMBL" id="GBRH01250945">
    <property type="protein sequence ID" value="JAD46950.1"/>
    <property type="molecule type" value="Transcribed_RNA"/>
</dbReference>
<protein>
    <submittedName>
        <fullName evidence="1">Uncharacterized protein</fullName>
    </submittedName>
</protein>
<reference evidence="1" key="2">
    <citation type="journal article" date="2015" name="Data Brief">
        <title>Shoot transcriptome of the giant reed, Arundo donax.</title>
        <authorList>
            <person name="Barrero R.A."/>
            <person name="Guerrero F.D."/>
            <person name="Moolhuijzen P."/>
            <person name="Goolsby J.A."/>
            <person name="Tidwell J."/>
            <person name="Bellgard S.E."/>
            <person name="Bellgard M.I."/>
        </authorList>
    </citation>
    <scope>NUCLEOTIDE SEQUENCE</scope>
    <source>
        <tissue evidence="1">Shoot tissue taken approximately 20 cm above the soil surface</tissue>
    </source>
</reference>
<evidence type="ECO:0000313" key="1">
    <source>
        <dbReference type="EMBL" id="JAD46950.1"/>
    </source>
</evidence>
<proteinExistence type="predicted"/>
<dbReference type="AlphaFoldDB" id="A0A0A9AD96"/>
<accession>A0A0A9AD96</accession>
<reference evidence="1" key="1">
    <citation type="submission" date="2014-09" db="EMBL/GenBank/DDBJ databases">
        <authorList>
            <person name="Magalhaes I.L.F."/>
            <person name="Oliveira U."/>
            <person name="Santos F.R."/>
            <person name="Vidigal T.H.D.A."/>
            <person name="Brescovit A.D."/>
            <person name="Santos A.J."/>
        </authorList>
    </citation>
    <scope>NUCLEOTIDE SEQUENCE</scope>
    <source>
        <tissue evidence="1">Shoot tissue taken approximately 20 cm above the soil surface</tissue>
    </source>
</reference>
<sequence>MPNDNAFCRSLCLDFRYRLQRSKLCDWKFSCVQIQSSFFPFLF</sequence>